<geneLocation type="plasmid" evidence="3">
    <name>sym pNGR234b</name>
</geneLocation>
<dbReference type="InterPro" id="IPR025161">
    <property type="entry name" value="IS402-like_dom"/>
</dbReference>
<organism evidence="2 3">
    <name type="scientific">Sinorhizobium fredii (strain NBRC 101917 / NGR234)</name>
    <dbReference type="NCBI Taxonomy" id="394"/>
    <lineage>
        <taxon>Bacteria</taxon>
        <taxon>Pseudomonadati</taxon>
        <taxon>Pseudomonadota</taxon>
        <taxon>Alphaproteobacteria</taxon>
        <taxon>Hyphomicrobiales</taxon>
        <taxon>Rhizobiaceae</taxon>
        <taxon>Sinorhizobium/Ensifer group</taxon>
        <taxon>Sinorhizobium</taxon>
    </lineage>
</organism>
<keyword evidence="3" id="KW-1185">Reference proteome</keyword>
<protein>
    <recommendedName>
        <fullName evidence="1">Insertion element IS402-like domain-containing protein</fullName>
    </recommendedName>
</protein>
<accession>C3KRU4</accession>
<reference evidence="2 3" key="2">
    <citation type="journal article" date="2009" name="Appl. Environ. Microbiol.">
        <title>Rhizobium sp. strain NGR234 possesses a remarkable number of secretion systems.</title>
        <authorList>
            <person name="Schmeisser C."/>
            <person name="Liesegang H."/>
            <person name="Krysciak D."/>
            <person name="Bakkou N."/>
            <person name="Le Quere A."/>
            <person name="Wollherr A."/>
            <person name="Heinemeyer I."/>
            <person name="Morgenstern B."/>
            <person name="Pommerening-Roeser A."/>
            <person name="Flores M."/>
            <person name="Palacios R."/>
            <person name="Brenner S."/>
            <person name="Gottschalk G."/>
            <person name="Schmitz R.A."/>
            <person name="Broughton W.J."/>
            <person name="Perret X."/>
            <person name="Strittmatter A.W."/>
            <person name="Streit W.R."/>
        </authorList>
    </citation>
    <scope>NUCLEOTIDE SEQUENCE [LARGE SCALE GENOMIC DNA]</scope>
    <source>
        <strain evidence="3">NBRC 101917 / NGR234</strain>
    </source>
</reference>
<dbReference type="Proteomes" id="UP000001054">
    <property type="component" value="Plasmid pNGR234b"/>
</dbReference>
<dbReference type="Pfam" id="PF13340">
    <property type="entry name" value="DUF4096"/>
    <property type="match status" value="1"/>
</dbReference>
<feature type="domain" description="Insertion element IS402-like" evidence="1">
    <location>
        <begin position="2"/>
        <end position="51"/>
    </location>
</feature>
<name>C3KRU4_SINFN</name>
<dbReference type="HOGENOM" id="CLU_055261_15_7_5"/>
<gene>
    <name evidence="2" type="ordered locus">NGR_b13510</name>
</gene>
<evidence type="ECO:0000313" key="2">
    <source>
        <dbReference type="EMBL" id="ACP22802.1"/>
    </source>
</evidence>
<dbReference type="OrthoDB" id="9798237at2"/>
<evidence type="ECO:0000313" key="3">
    <source>
        <dbReference type="Proteomes" id="UP000001054"/>
    </source>
</evidence>
<sequence length="63" mass="7029">MMKDGLWEGLAPFVARQVVRSRVAAKDNHLFLEGALWIARTGSPWRGLPETTRTRCDDASDDG</sequence>
<evidence type="ECO:0000259" key="1">
    <source>
        <dbReference type="Pfam" id="PF13340"/>
    </source>
</evidence>
<dbReference type="AlphaFoldDB" id="C3KRU4"/>
<dbReference type="EMBL" id="CP000874">
    <property type="protein sequence ID" value="ACP22802.1"/>
    <property type="molecule type" value="Genomic_DNA"/>
</dbReference>
<dbReference type="KEGG" id="rhi:NGR_b13510"/>
<keyword evidence="2" id="KW-0614">Plasmid</keyword>
<reference evidence="3" key="1">
    <citation type="journal article" date="2004" name="J. Bacteriol.">
        <title>An evolutionary hot spot: the pNGR234b replicon of Rhizobium sp. strain NGR234.</title>
        <authorList>
            <person name="Streit W.R."/>
            <person name="Schmitz R.A."/>
            <person name="Perret X."/>
            <person name="Staehelin C."/>
            <person name="Deakin W.J."/>
            <person name="Raasch C."/>
            <person name="Liesegang H."/>
            <person name="Broughton W.J."/>
        </authorList>
    </citation>
    <scope>NUCLEOTIDE SEQUENCE [LARGE SCALE GENOMIC DNA]</scope>
    <source>
        <strain evidence="3">NBRC 101917 / NGR234</strain>
    </source>
</reference>
<proteinExistence type="predicted"/>